<evidence type="ECO:0000256" key="6">
    <source>
        <dbReference type="SAM" id="Coils"/>
    </source>
</evidence>
<evidence type="ECO:0000256" key="4">
    <source>
        <dbReference type="ARBA" id="ARBA00022801"/>
    </source>
</evidence>
<accession>A0ABW8TKI2</accession>
<keyword evidence="4" id="KW-0378">Hydrolase</keyword>
<comment type="caution">
    <text evidence="10">The sequence shown here is derived from an EMBL/GenBank/DDBJ whole genome shotgun (WGS) entry which is preliminary data.</text>
</comment>
<feature type="compositionally biased region" description="Polar residues" evidence="7">
    <location>
        <begin position="232"/>
        <end position="250"/>
    </location>
</feature>
<dbReference type="RefSeq" id="WP_406789644.1">
    <property type="nucleotide sequence ID" value="NZ_JBJIAA010000023.1"/>
</dbReference>
<dbReference type="InterPro" id="IPR000064">
    <property type="entry name" value="NLP_P60_dom"/>
</dbReference>
<feature type="region of interest" description="Disordered" evidence="7">
    <location>
        <begin position="227"/>
        <end position="250"/>
    </location>
</feature>
<evidence type="ECO:0000259" key="9">
    <source>
        <dbReference type="PROSITE" id="PS51935"/>
    </source>
</evidence>
<dbReference type="Proteomes" id="UP001623592">
    <property type="component" value="Unassembled WGS sequence"/>
</dbReference>
<evidence type="ECO:0000313" key="11">
    <source>
        <dbReference type="Proteomes" id="UP001623592"/>
    </source>
</evidence>
<keyword evidence="6" id="KW-0175">Coiled coil</keyword>
<dbReference type="Pfam" id="PF00877">
    <property type="entry name" value="NLPC_P60"/>
    <property type="match status" value="1"/>
</dbReference>
<dbReference type="PROSITE" id="PS51935">
    <property type="entry name" value="NLPC_P60"/>
    <property type="match status" value="1"/>
</dbReference>
<dbReference type="Pfam" id="PF24568">
    <property type="entry name" value="CC_PcsB"/>
    <property type="match status" value="1"/>
</dbReference>
<protein>
    <submittedName>
        <fullName evidence="10">NlpC/P60 family protein</fullName>
    </submittedName>
</protein>
<dbReference type="Gene3D" id="3.90.1720.10">
    <property type="entry name" value="endopeptidase domain like (from Nostoc punctiforme)"/>
    <property type="match status" value="1"/>
</dbReference>
<name>A0ABW8TKI2_9CLOT</name>
<organism evidence="10 11">
    <name type="scientific">Clostridium neuense</name>
    <dbReference type="NCBI Taxonomy" id="1728934"/>
    <lineage>
        <taxon>Bacteria</taxon>
        <taxon>Bacillati</taxon>
        <taxon>Bacillota</taxon>
        <taxon>Clostridia</taxon>
        <taxon>Eubacteriales</taxon>
        <taxon>Clostridiaceae</taxon>
        <taxon>Clostridium</taxon>
    </lineage>
</organism>
<evidence type="ECO:0000256" key="1">
    <source>
        <dbReference type="ARBA" id="ARBA00007074"/>
    </source>
</evidence>
<dbReference type="InterPro" id="IPR057309">
    <property type="entry name" value="PcsB_CC"/>
</dbReference>
<dbReference type="PANTHER" id="PTHR47053:SF1">
    <property type="entry name" value="MUREIN DD-ENDOPEPTIDASE MEPH-RELATED"/>
    <property type="match status" value="1"/>
</dbReference>
<dbReference type="EMBL" id="JBJIAA010000023">
    <property type="protein sequence ID" value="MFL0252985.1"/>
    <property type="molecule type" value="Genomic_DNA"/>
</dbReference>
<sequence>MHKKLVSIIAALGVTLSCTSNALAAPLQEQYNSSLQQYQNALKGVQDIEGKISGIDNEIEKINTDISNTGKKISQSQDKIAEEQKKLNESQEQMDSEQNTYMQRIKAMYMSDSDMQYLEVILNSKSFSDLIANVENVKNLVQYDDNIMNNINKQKQNIDKQKKVLEADNSKLEKLQSQNNSKLSDLKNKEAEQNKLLASEKSEEDKHKADMAKIQGAMDAEKKKLQALSVPTAPSSGNQHANTNITQSSSGSATGLAVVKLASQYLGVKYVWGGTTPAGFDCSGLVQYVYGRLGISLPRTSEEQVGAGSPVTGPLQPGDLLFFEPGADGPGHVGIYAGDDTFIEAPHTGANVRISPLRDYCAARRIIK</sequence>
<reference evidence="10 11" key="1">
    <citation type="submission" date="2024-11" db="EMBL/GenBank/DDBJ databases">
        <authorList>
            <person name="Heng Y.C."/>
            <person name="Lim A.C.H."/>
            <person name="Lee J.K.Y."/>
            <person name="Kittelmann S."/>
        </authorList>
    </citation>
    <scope>NUCLEOTIDE SEQUENCE [LARGE SCALE GENOMIC DNA]</scope>
    <source>
        <strain evidence="10 11">WILCCON 0114</strain>
    </source>
</reference>
<evidence type="ECO:0000256" key="5">
    <source>
        <dbReference type="ARBA" id="ARBA00022807"/>
    </source>
</evidence>
<keyword evidence="5" id="KW-0788">Thiol protease</keyword>
<dbReference type="SUPFAM" id="SSF54001">
    <property type="entry name" value="Cysteine proteinases"/>
    <property type="match status" value="1"/>
</dbReference>
<comment type="similarity">
    <text evidence="1">Belongs to the peptidase C40 family.</text>
</comment>
<feature type="region of interest" description="Disordered" evidence="7">
    <location>
        <begin position="169"/>
        <end position="190"/>
    </location>
</feature>
<evidence type="ECO:0000313" key="10">
    <source>
        <dbReference type="EMBL" id="MFL0252985.1"/>
    </source>
</evidence>
<evidence type="ECO:0000256" key="7">
    <source>
        <dbReference type="SAM" id="MobiDB-lite"/>
    </source>
</evidence>
<evidence type="ECO:0000256" key="2">
    <source>
        <dbReference type="ARBA" id="ARBA00022670"/>
    </source>
</evidence>
<keyword evidence="2" id="KW-0645">Protease</keyword>
<dbReference type="Gene3D" id="6.10.250.3150">
    <property type="match status" value="1"/>
</dbReference>
<gene>
    <name evidence="10" type="ORF">ACJDT4_21485</name>
</gene>
<keyword evidence="3 8" id="KW-0732">Signal</keyword>
<dbReference type="InterPro" id="IPR038765">
    <property type="entry name" value="Papain-like_cys_pep_sf"/>
</dbReference>
<dbReference type="PROSITE" id="PS51257">
    <property type="entry name" value="PROKAR_LIPOPROTEIN"/>
    <property type="match status" value="1"/>
</dbReference>
<proteinExistence type="inferred from homology"/>
<dbReference type="PANTHER" id="PTHR47053">
    <property type="entry name" value="MUREIN DD-ENDOPEPTIDASE MEPH-RELATED"/>
    <property type="match status" value="1"/>
</dbReference>
<evidence type="ECO:0000256" key="8">
    <source>
        <dbReference type="SAM" id="SignalP"/>
    </source>
</evidence>
<evidence type="ECO:0000256" key="3">
    <source>
        <dbReference type="ARBA" id="ARBA00022729"/>
    </source>
</evidence>
<feature type="chain" id="PRO_5045813381" evidence="8">
    <location>
        <begin position="25"/>
        <end position="368"/>
    </location>
</feature>
<feature type="domain" description="NlpC/P60" evidence="9">
    <location>
        <begin position="252"/>
        <end position="368"/>
    </location>
</feature>
<feature type="signal peptide" evidence="8">
    <location>
        <begin position="1"/>
        <end position="24"/>
    </location>
</feature>
<feature type="coiled-coil region" evidence="6">
    <location>
        <begin position="73"/>
        <end position="100"/>
    </location>
</feature>
<keyword evidence="11" id="KW-1185">Reference proteome</keyword>
<dbReference type="InterPro" id="IPR051202">
    <property type="entry name" value="Peptidase_C40"/>
</dbReference>